<protein>
    <submittedName>
        <fullName evidence="2">Uncharacterized protein</fullName>
    </submittedName>
</protein>
<name>A0ABY5KN31_9CELL</name>
<evidence type="ECO:0000313" key="3">
    <source>
        <dbReference type="Proteomes" id="UP001316384"/>
    </source>
</evidence>
<dbReference type="EMBL" id="CP101987">
    <property type="protein sequence ID" value="UUI71780.1"/>
    <property type="molecule type" value="Genomic_DNA"/>
</dbReference>
<reference evidence="2 3" key="1">
    <citation type="submission" date="2022-07" db="EMBL/GenBank/DDBJ databases">
        <title>Novel species in genus cellulomonas.</title>
        <authorList>
            <person name="Ye L."/>
        </authorList>
    </citation>
    <scope>NUCLEOTIDE SEQUENCE [LARGE SCALE GENOMIC DNA]</scope>
    <source>
        <strain evidence="3">zg-B89</strain>
    </source>
</reference>
<dbReference type="Proteomes" id="UP001316384">
    <property type="component" value="Chromosome"/>
</dbReference>
<evidence type="ECO:0000313" key="2">
    <source>
        <dbReference type="EMBL" id="UUI71780.1"/>
    </source>
</evidence>
<dbReference type="RefSeq" id="WP_227576816.1">
    <property type="nucleotide sequence ID" value="NZ_CP101987.1"/>
</dbReference>
<evidence type="ECO:0000256" key="1">
    <source>
        <dbReference type="SAM" id="Phobius"/>
    </source>
</evidence>
<sequence length="224" mass="24453">MTSDQDFAAHLRDRLEVIAPDVAVDTSIVVRGGRRRQRVTAIAGVAATSLVLAGGGWGAASVVRVPTPPPGGSTDEWTAPAWFAEQAEQREAFRTNLQACVDARGWEVTVDEWGGGDRRFTEKSELDRFVADVDDCSRSLGRHFGDGDSEATTRSFYPMLVDTWECVVHLGYDVPPPPSEDELVRQYETDGSSEPIWTPYGDLMERPGAVPDSAALEATCPQPW</sequence>
<gene>
    <name evidence="2" type="ORF">NP048_18660</name>
</gene>
<organism evidence="2 3">
    <name type="scientific">Cellulomonas xiejunii</name>
    <dbReference type="NCBI Taxonomy" id="2968083"/>
    <lineage>
        <taxon>Bacteria</taxon>
        <taxon>Bacillati</taxon>
        <taxon>Actinomycetota</taxon>
        <taxon>Actinomycetes</taxon>
        <taxon>Micrococcales</taxon>
        <taxon>Cellulomonadaceae</taxon>
        <taxon>Cellulomonas</taxon>
    </lineage>
</organism>
<proteinExistence type="predicted"/>
<keyword evidence="1" id="KW-0812">Transmembrane</keyword>
<feature type="transmembrane region" description="Helical" evidence="1">
    <location>
        <begin position="39"/>
        <end position="60"/>
    </location>
</feature>
<accession>A0ABY5KN31</accession>
<keyword evidence="3" id="KW-1185">Reference proteome</keyword>
<keyword evidence="1" id="KW-1133">Transmembrane helix</keyword>
<keyword evidence="1" id="KW-0472">Membrane</keyword>